<reference evidence="3" key="1">
    <citation type="submission" date="2022-12" db="EMBL/GenBank/DDBJ databases">
        <authorList>
            <person name="Petersen C."/>
        </authorList>
    </citation>
    <scope>NUCLEOTIDE SEQUENCE</scope>
    <source>
        <strain evidence="3">IBT 21472</strain>
    </source>
</reference>
<feature type="compositionally biased region" description="Polar residues" evidence="1">
    <location>
        <begin position="15"/>
        <end position="25"/>
    </location>
</feature>
<feature type="compositionally biased region" description="Polar residues" evidence="1">
    <location>
        <begin position="33"/>
        <end position="44"/>
    </location>
</feature>
<gene>
    <name evidence="3" type="ORF">N7476_000272</name>
</gene>
<dbReference type="PANTHER" id="PTHR37535">
    <property type="entry name" value="FLUG DOMAIN PROTEIN"/>
    <property type="match status" value="1"/>
</dbReference>
<sequence length="762" mass="88412">MPPESKRKSPDTDGDNSSGSFQPGTDDSEASDTHNSSTRISSMNLLHLDDRERYSLDPPGAVCPQASPDPSPDCNDNPNDDTDEDLANIPLDYGQSEHTKSLKLRIQNRWQMYCQVKNEEPDALPKWKSAEEAIRQVTPGNVHRFLNFCLKLKFGKDGRHLKGIQKASALRLDWKMFREYYKRINGTTISPEDSKEINAGIRSLVDKFDLDDDERGKEPVYVQDLTKFNETILRTQEKRFHLGYERIQLCLFTMLGIFTVNRLSALLSLQFKHLQFSIQKDPDDGPPILLVEIKAAHTKKFLGRSQLNNFPLPEIIDDPSLVFSPHTFIFGILFWLEALQVPELSSMETLRGLSIEGGRQQMPLPIRPEVGEYYIFCRTDIVDGKPEMLWDRPMPAGTMSGRLKSAGEIHGWLHSMFSHRFRYGGGKMLNESDEVSQAQQNLIMKHSDTKTFLDHYLPRHINTDMQNIMNGRKSNKPLMRAITRMSRWIDKRRPRHLTEEQRKSLRNHPEYLKVKQQRDEEMDAHRQSPNSQSQLRLDKLTRDVANTFSRLERRLRDKIRKEFDREQAVIDIKRQLSGSAVNDEVAKELLRTEDHMSPEQINLIEKLLTWPTLQSLEAEWERRNAAVAAISQYCSVPEGGPLRGRRKRPSPDDGFNETQTSIAIRQPKIKCASRGMSQRDVLLQQAEEHIKASDKPLRCFQCYGNTEEPDHRRVQEWSKYKSTLRHFRRKHLGDRRCHMCNVDLLHEMHLRRHAEEVHRLCT</sequence>
<evidence type="ECO:0000313" key="3">
    <source>
        <dbReference type="EMBL" id="KAJ5330489.1"/>
    </source>
</evidence>
<evidence type="ECO:0000256" key="1">
    <source>
        <dbReference type="SAM" id="MobiDB-lite"/>
    </source>
</evidence>
<feature type="region of interest" description="Disordered" evidence="1">
    <location>
        <begin position="1"/>
        <end position="88"/>
    </location>
</feature>
<dbReference type="PANTHER" id="PTHR37535:SF2">
    <property type="entry name" value="FINGER DOMAIN PROTEIN, PUTATIVE (AFU_ORTHOLOGUE AFUA_6G09300)-RELATED"/>
    <property type="match status" value="1"/>
</dbReference>
<feature type="compositionally biased region" description="Basic and acidic residues" evidence="1">
    <location>
        <begin position="1"/>
        <end position="11"/>
    </location>
</feature>
<accession>A0A9W9QCM3</accession>
<keyword evidence="4" id="KW-1185">Reference proteome</keyword>
<dbReference type="InterPro" id="IPR013087">
    <property type="entry name" value="Znf_C2H2_type"/>
</dbReference>
<evidence type="ECO:0000259" key="2">
    <source>
        <dbReference type="PROSITE" id="PS00028"/>
    </source>
</evidence>
<comment type="caution">
    <text evidence="3">The sequence shown here is derived from an EMBL/GenBank/DDBJ whole genome shotgun (WGS) entry which is preliminary data.</text>
</comment>
<dbReference type="EMBL" id="JAPZBO010000001">
    <property type="protein sequence ID" value="KAJ5330489.1"/>
    <property type="molecule type" value="Genomic_DNA"/>
</dbReference>
<dbReference type="AlphaFoldDB" id="A0A9W9QCM3"/>
<evidence type="ECO:0000313" key="4">
    <source>
        <dbReference type="Proteomes" id="UP001147746"/>
    </source>
</evidence>
<proteinExistence type="predicted"/>
<feature type="region of interest" description="Disordered" evidence="1">
    <location>
        <begin position="490"/>
        <end position="537"/>
    </location>
</feature>
<feature type="domain" description="C2H2-type" evidence="2">
    <location>
        <begin position="737"/>
        <end position="758"/>
    </location>
</feature>
<dbReference type="PROSITE" id="PS00028">
    <property type="entry name" value="ZINC_FINGER_C2H2_1"/>
    <property type="match status" value="1"/>
</dbReference>
<feature type="compositionally biased region" description="Basic and acidic residues" evidence="1">
    <location>
        <begin position="490"/>
        <end position="526"/>
    </location>
</feature>
<dbReference type="Pfam" id="PF11917">
    <property type="entry name" value="DUF3435"/>
    <property type="match status" value="1"/>
</dbReference>
<name>A0A9W9QCM3_9EURO</name>
<protein>
    <recommendedName>
        <fullName evidence="2">C2H2-type domain-containing protein</fullName>
    </recommendedName>
</protein>
<dbReference type="Proteomes" id="UP001147746">
    <property type="component" value="Unassembled WGS sequence"/>
</dbReference>
<organism evidence="3 4">
    <name type="scientific">Penicillium atrosanguineum</name>
    <dbReference type="NCBI Taxonomy" id="1132637"/>
    <lineage>
        <taxon>Eukaryota</taxon>
        <taxon>Fungi</taxon>
        <taxon>Dikarya</taxon>
        <taxon>Ascomycota</taxon>
        <taxon>Pezizomycotina</taxon>
        <taxon>Eurotiomycetes</taxon>
        <taxon>Eurotiomycetidae</taxon>
        <taxon>Eurotiales</taxon>
        <taxon>Aspergillaceae</taxon>
        <taxon>Penicillium</taxon>
    </lineage>
</organism>
<reference evidence="3" key="2">
    <citation type="journal article" date="2023" name="IMA Fungus">
        <title>Comparative genomic study of the Penicillium genus elucidates a diverse pangenome and 15 lateral gene transfer events.</title>
        <authorList>
            <person name="Petersen C."/>
            <person name="Sorensen T."/>
            <person name="Nielsen M.R."/>
            <person name="Sondergaard T.E."/>
            <person name="Sorensen J.L."/>
            <person name="Fitzpatrick D.A."/>
            <person name="Frisvad J.C."/>
            <person name="Nielsen K.L."/>
        </authorList>
    </citation>
    <scope>NUCLEOTIDE SEQUENCE</scope>
    <source>
        <strain evidence="3">IBT 21472</strain>
    </source>
</reference>
<dbReference type="InterPro" id="IPR021842">
    <property type="entry name" value="DUF3435"/>
</dbReference>